<feature type="region of interest" description="Disordered" evidence="1">
    <location>
        <begin position="1"/>
        <end position="43"/>
    </location>
</feature>
<name>A0A9W5B809_9HYPH</name>
<evidence type="ECO:0000313" key="3">
    <source>
        <dbReference type="Proteomes" id="UP000191933"/>
    </source>
</evidence>
<reference evidence="2 3" key="1">
    <citation type="submission" date="2016-01" db="EMBL/GenBank/DDBJ databases">
        <authorList>
            <person name="Regsiter A."/>
            <person name="william w."/>
        </authorList>
    </citation>
    <scope>NUCLEOTIDE SEQUENCE [LARGE SCALE GENOMIC DNA]</scope>
    <source>
        <strain evidence="2 3">CFBP 5494</strain>
    </source>
</reference>
<sequence>MVPFGRVVPSLRGISPPHPTHTPPASTLPHVPPARPSEARKGQFRVDHRAPVCLHSSEASPVPPMENEAVMAADIVAIDRPRRRATAETSFAIAFGRLDRDQVQLDNGILTGEGLKDVINQCAKTRLLDTPQPALFRCAKSCQPETFLTRGYLSLYFNTLPEICIIRFFEKRARGRFSLRLIPTPGRVRRAGLWVGSGLSNYKG</sequence>
<keyword evidence="3" id="KW-1185">Reference proteome</keyword>
<dbReference type="AlphaFoldDB" id="A0A9W5B809"/>
<evidence type="ECO:0000256" key="1">
    <source>
        <dbReference type="SAM" id="MobiDB-lite"/>
    </source>
</evidence>
<gene>
    <name evidence="2" type="ORF">AGR2A_pc0086</name>
</gene>
<dbReference type="EMBL" id="FBVY01000049">
    <property type="protein sequence ID" value="CUX03949.1"/>
    <property type="molecule type" value="Genomic_DNA"/>
</dbReference>
<evidence type="ECO:0000313" key="2">
    <source>
        <dbReference type="EMBL" id="CUX03949.1"/>
    </source>
</evidence>
<dbReference type="Proteomes" id="UP000191933">
    <property type="component" value="Unassembled WGS sequence"/>
</dbReference>
<comment type="caution">
    <text evidence="2">The sequence shown here is derived from an EMBL/GenBank/DDBJ whole genome shotgun (WGS) entry which is preliminary data.</text>
</comment>
<proteinExistence type="predicted"/>
<accession>A0A9W5B809</accession>
<protein>
    <submittedName>
        <fullName evidence="2">Uncharacterized protein</fullName>
    </submittedName>
</protein>
<organism evidence="2 3">
    <name type="scientific">Agrobacterium genomosp. 2 str. CFBP 5494</name>
    <dbReference type="NCBI Taxonomy" id="1183436"/>
    <lineage>
        <taxon>Bacteria</taxon>
        <taxon>Pseudomonadati</taxon>
        <taxon>Pseudomonadota</taxon>
        <taxon>Alphaproteobacteria</taxon>
        <taxon>Hyphomicrobiales</taxon>
        <taxon>Rhizobiaceae</taxon>
        <taxon>Rhizobium/Agrobacterium group</taxon>
        <taxon>Agrobacterium</taxon>
        <taxon>Agrobacterium tumefaciens complex</taxon>
    </lineage>
</organism>